<evidence type="ECO:0000256" key="8">
    <source>
        <dbReference type="SAM" id="Phobius"/>
    </source>
</evidence>
<keyword evidence="5 8" id="KW-1133">Transmembrane helix</keyword>
<name>A0A5C1I267_9SPHI</name>
<evidence type="ECO:0000256" key="1">
    <source>
        <dbReference type="ARBA" id="ARBA00004651"/>
    </source>
</evidence>
<dbReference type="AlphaFoldDB" id="A0A5C1I267"/>
<feature type="transmembrane region" description="Helical" evidence="8">
    <location>
        <begin position="225"/>
        <end position="246"/>
    </location>
</feature>
<feature type="transmembrane region" description="Helical" evidence="8">
    <location>
        <begin position="55"/>
        <end position="77"/>
    </location>
</feature>
<dbReference type="PANTHER" id="PTHR22926:SF3">
    <property type="entry name" value="UNDECAPRENYL-PHOSPHATE ALPHA-N-ACETYLGLUCOSAMINYL 1-PHOSPHATE TRANSFERASE"/>
    <property type="match status" value="1"/>
</dbReference>
<accession>A0A5C1I267</accession>
<evidence type="ECO:0000256" key="7">
    <source>
        <dbReference type="PIRSR" id="PIRSR600715-1"/>
    </source>
</evidence>
<dbReference type="Proteomes" id="UP000251402">
    <property type="component" value="Chromosome"/>
</dbReference>
<dbReference type="Pfam" id="PF00953">
    <property type="entry name" value="Glycos_transf_4"/>
    <property type="match status" value="1"/>
</dbReference>
<keyword evidence="7" id="KW-0479">Metal-binding</keyword>
<keyword evidence="4 8" id="KW-0812">Transmembrane</keyword>
<feature type="transmembrane region" description="Helical" evidence="8">
    <location>
        <begin position="12"/>
        <end position="34"/>
    </location>
</feature>
<feature type="transmembrane region" description="Helical" evidence="8">
    <location>
        <begin position="170"/>
        <end position="189"/>
    </location>
</feature>
<dbReference type="GO" id="GO:0044038">
    <property type="term" value="P:cell wall macromolecule biosynthetic process"/>
    <property type="evidence" value="ECO:0007669"/>
    <property type="project" value="TreeGrafter"/>
</dbReference>
<gene>
    <name evidence="9" type="ORF">DEO27_015650</name>
</gene>
<evidence type="ECO:0000256" key="2">
    <source>
        <dbReference type="ARBA" id="ARBA00022475"/>
    </source>
</evidence>
<evidence type="ECO:0000256" key="3">
    <source>
        <dbReference type="ARBA" id="ARBA00022679"/>
    </source>
</evidence>
<dbReference type="EMBL" id="CP043450">
    <property type="protein sequence ID" value="QEM11400.1"/>
    <property type="molecule type" value="Genomic_DNA"/>
</dbReference>
<dbReference type="GO" id="GO:0046872">
    <property type="term" value="F:metal ion binding"/>
    <property type="evidence" value="ECO:0007669"/>
    <property type="project" value="UniProtKB-KW"/>
</dbReference>
<feature type="transmembrane region" description="Helical" evidence="8">
    <location>
        <begin position="332"/>
        <end position="352"/>
    </location>
</feature>
<feature type="transmembrane region" description="Helical" evidence="8">
    <location>
        <begin position="135"/>
        <end position="158"/>
    </location>
</feature>
<feature type="transmembrane region" description="Helical" evidence="8">
    <location>
        <begin position="195"/>
        <end position="213"/>
    </location>
</feature>
<reference evidence="9" key="1">
    <citation type="submission" date="2019-08" db="EMBL/GenBank/DDBJ databases">
        <title>Comparative genome analysis confer to the adaptation heavy metal polluted environment.</title>
        <authorList>
            <person name="Li Y."/>
        </authorList>
    </citation>
    <scope>NUCLEOTIDE SEQUENCE [LARGE SCALE GENOMIC DNA]</scope>
    <source>
        <strain evidence="9">P1</strain>
    </source>
</reference>
<comment type="cofactor">
    <cofactor evidence="7">
        <name>Mg(2+)</name>
        <dbReference type="ChEBI" id="CHEBI:18420"/>
    </cofactor>
</comment>
<organism evidence="9 10">
    <name type="scientific">Mucilaginibacter rubeus</name>
    <dbReference type="NCBI Taxonomy" id="2027860"/>
    <lineage>
        <taxon>Bacteria</taxon>
        <taxon>Pseudomonadati</taxon>
        <taxon>Bacteroidota</taxon>
        <taxon>Sphingobacteriia</taxon>
        <taxon>Sphingobacteriales</taxon>
        <taxon>Sphingobacteriaceae</taxon>
        <taxon>Mucilaginibacter</taxon>
    </lineage>
</organism>
<proteinExistence type="predicted"/>
<keyword evidence="6 8" id="KW-0472">Membrane</keyword>
<feature type="transmembrane region" description="Helical" evidence="8">
    <location>
        <begin position="252"/>
        <end position="275"/>
    </location>
</feature>
<protein>
    <submittedName>
        <fullName evidence="9">Undecaprenyl/decaprenyl-phosphate alpha-N-acetylglucosaminyl 1-phosphate transferase</fullName>
    </submittedName>
</protein>
<keyword evidence="10" id="KW-1185">Reference proteome</keyword>
<dbReference type="GO" id="GO:0016780">
    <property type="term" value="F:phosphotransferase activity, for other substituted phosphate groups"/>
    <property type="evidence" value="ECO:0007669"/>
    <property type="project" value="InterPro"/>
</dbReference>
<evidence type="ECO:0000256" key="5">
    <source>
        <dbReference type="ARBA" id="ARBA00022989"/>
    </source>
</evidence>
<keyword evidence="2" id="KW-1003">Cell membrane</keyword>
<keyword evidence="3 9" id="KW-0808">Transferase</keyword>
<sequence length="366" mass="39983">MLEILRSQHLVFYTLIFLVSATITWLCIPSILHVARARHLYDDIGHFRKEHDHGIPRLGGVAIFVSFNITALLFGILDKSLPVSYMLTACIILFAMGLKDDLSGVNSSTKFVIQAIVALILVVPADIRISSMYGIFGIYSLPYLPSVLMSVLLIMLIVNSFNLIDGINGLAASTGIIVNCTFAFLFFYIRQYELAAIGLAMAGAILGFLRFNLLPARIFMGDTGALLIGLVSSVMALKFIALSMSGGGAPDLMFYSPALTVAILAGPVFDTLRVFTIRLSKGKSPFDADRNHIHHRILRLGFNHVQATLCLSVMSLLSIGSVFLFSKLGNSWLIGLVFFISLVANCMITIMLRAKKRKDAALAISN</sequence>
<dbReference type="GO" id="GO:0009103">
    <property type="term" value="P:lipopolysaccharide biosynthetic process"/>
    <property type="evidence" value="ECO:0007669"/>
    <property type="project" value="TreeGrafter"/>
</dbReference>
<dbReference type="GO" id="GO:0071555">
    <property type="term" value="P:cell wall organization"/>
    <property type="evidence" value="ECO:0007669"/>
    <property type="project" value="TreeGrafter"/>
</dbReference>
<dbReference type="PANTHER" id="PTHR22926">
    <property type="entry name" value="PHOSPHO-N-ACETYLMURAMOYL-PENTAPEPTIDE-TRANSFERASE"/>
    <property type="match status" value="1"/>
</dbReference>
<evidence type="ECO:0000313" key="10">
    <source>
        <dbReference type="Proteomes" id="UP000251402"/>
    </source>
</evidence>
<dbReference type="RefSeq" id="WP_112573937.1">
    <property type="nucleotide sequence ID" value="NZ_CP043450.1"/>
</dbReference>
<dbReference type="InterPro" id="IPR000715">
    <property type="entry name" value="Glycosyl_transferase_4"/>
</dbReference>
<feature type="transmembrane region" description="Helical" evidence="8">
    <location>
        <begin position="83"/>
        <end position="99"/>
    </location>
</feature>
<dbReference type="KEGG" id="mrub:DEO27_015650"/>
<evidence type="ECO:0000256" key="6">
    <source>
        <dbReference type="ARBA" id="ARBA00023136"/>
    </source>
</evidence>
<evidence type="ECO:0000256" key="4">
    <source>
        <dbReference type="ARBA" id="ARBA00022692"/>
    </source>
</evidence>
<dbReference type="CDD" id="cd06853">
    <property type="entry name" value="GT_WecA_like"/>
    <property type="match status" value="1"/>
</dbReference>
<feature type="transmembrane region" description="Helical" evidence="8">
    <location>
        <begin position="305"/>
        <end position="326"/>
    </location>
</feature>
<comment type="subcellular location">
    <subcellularLocation>
        <location evidence="1">Cell membrane</location>
        <topology evidence="1">Multi-pass membrane protein</topology>
    </subcellularLocation>
</comment>
<keyword evidence="7" id="KW-0460">Magnesium</keyword>
<feature type="transmembrane region" description="Helical" evidence="8">
    <location>
        <begin position="111"/>
        <end position="129"/>
    </location>
</feature>
<dbReference type="OrthoDB" id="9783652at2"/>
<feature type="binding site" evidence="7">
    <location>
        <position position="222"/>
    </location>
    <ligand>
        <name>Mg(2+)</name>
        <dbReference type="ChEBI" id="CHEBI:18420"/>
    </ligand>
</feature>
<evidence type="ECO:0000313" key="9">
    <source>
        <dbReference type="EMBL" id="QEM11400.1"/>
    </source>
</evidence>
<feature type="binding site" evidence="7">
    <location>
        <position position="162"/>
    </location>
    <ligand>
        <name>Mg(2+)</name>
        <dbReference type="ChEBI" id="CHEBI:18420"/>
    </ligand>
</feature>
<dbReference type="GO" id="GO:0005886">
    <property type="term" value="C:plasma membrane"/>
    <property type="evidence" value="ECO:0007669"/>
    <property type="project" value="UniProtKB-SubCell"/>
</dbReference>